<dbReference type="SUPFAM" id="SSF55729">
    <property type="entry name" value="Acyl-CoA N-acyltransferases (Nat)"/>
    <property type="match status" value="1"/>
</dbReference>
<dbReference type="PANTHER" id="PTHR20905:SF32">
    <property type="entry name" value="ARYLALKYLAMINE N-ACETYLTRANSFERASE-LIKE 7, ISOFORM A"/>
    <property type="match status" value="1"/>
</dbReference>
<dbReference type="InterPro" id="IPR016181">
    <property type="entry name" value="Acyl_CoA_acyltransferase"/>
</dbReference>
<dbReference type="InterPro" id="IPR000182">
    <property type="entry name" value="GNAT_dom"/>
</dbReference>
<accession>A0A8S1C5S9</accession>
<protein>
    <recommendedName>
        <fullName evidence="1">N-acetyltransferase domain-containing protein</fullName>
    </recommendedName>
</protein>
<dbReference type="GO" id="GO:0008080">
    <property type="term" value="F:N-acetyltransferase activity"/>
    <property type="evidence" value="ECO:0007669"/>
    <property type="project" value="TreeGrafter"/>
</dbReference>
<dbReference type="EMBL" id="CADEPI010000012">
    <property type="protein sequence ID" value="CAB3363455.1"/>
    <property type="molecule type" value="Genomic_DNA"/>
</dbReference>
<comment type="caution">
    <text evidence="2">The sequence shown here is derived from an EMBL/GenBank/DDBJ whole genome shotgun (WGS) entry which is preliminary data.</text>
</comment>
<evidence type="ECO:0000259" key="1">
    <source>
        <dbReference type="Pfam" id="PF13508"/>
    </source>
</evidence>
<organism evidence="2 3">
    <name type="scientific">Cloeon dipterum</name>
    <dbReference type="NCBI Taxonomy" id="197152"/>
    <lineage>
        <taxon>Eukaryota</taxon>
        <taxon>Metazoa</taxon>
        <taxon>Ecdysozoa</taxon>
        <taxon>Arthropoda</taxon>
        <taxon>Hexapoda</taxon>
        <taxon>Insecta</taxon>
        <taxon>Pterygota</taxon>
        <taxon>Palaeoptera</taxon>
        <taxon>Ephemeroptera</taxon>
        <taxon>Pisciforma</taxon>
        <taxon>Baetidae</taxon>
        <taxon>Cloeon</taxon>
    </lineage>
</organism>
<dbReference type="PANTHER" id="PTHR20905">
    <property type="entry name" value="N-ACETYLTRANSFERASE-RELATED"/>
    <property type="match status" value="1"/>
</dbReference>
<dbReference type="CDD" id="cd04301">
    <property type="entry name" value="NAT_SF"/>
    <property type="match status" value="1"/>
</dbReference>
<evidence type="ECO:0000313" key="3">
    <source>
        <dbReference type="Proteomes" id="UP000494165"/>
    </source>
</evidence>
<dbReference type="AlphaFoldDB" id="A0A8S1C5S9"/>
<dbReference type="Gene3D" id="3.40.630.30">
    <property type="match status" value="1"/>
</dbReference>
<dbReference type="Proteomes" id="UP000494165">
    <property type="component" value="Unassembled WGS sequence"/>
</dbReference>
<name>A0A8S1C5S9_9INSE</name>
<keyword evidence="3" id="KW-1185">Reference proteome</keyword>
<feature type="domain" description="N-acetyltransferase" evidence="1">
    <location>
        <begin position="157"/>
        <end position="210"/>
    </location>
</feature>
<sequence length="263" mass="30017">MSDNLRNPHSFENLVQTKWKRPQHLSQPKIWFKYNGTVVRDVTPDFDPFVMDFMQTHFLRDEPINQSLRTALDPLSVADMRKLWSQVMLPRRVSIVAVQEGTFGANLDEVDNERPPKIVGVNLLFVSMRGDRPLPINEIFKSDKAKRCVGTFVLMRGMVDVYEKYQVDLCIDGGGMCVSPEWRGKGIGQMLVTARNNLCKEMGIPLTKTVFSATQSQKVAVKGGFELLAERFYADLTEENGKPLLPNMHPDQKKMQLMAQRIK</sequence>
<gene>
    <name evidence="2" type="ORF">CLODIP_2_CD02208</name>
</gene>
<proteinExistence type="predicted"/>
<dbReference type="Pfam" id="PF13508">
    <property type="entry name" value="Acetyltransf_7"/>
    <property type="match status" value="1"/>
</dbReference>
<reference evidence="2 3" key="1">
    <citation type="submission" date="2020-04" db="EMBL/GenBank/DDBJ databases">
        <authorList>
            <person name="Alioto T."/>
            <person name="Alioto T."/>
            <person name="Gomez Garrido J."/>
        </authorList>
    </citation>
    <scope>NUCLEOTIDE SEQUENCE [LARGE SCALE GENOMIC DNA]</scope>
</reference>
<evidence type="ECO:0000313" key="2">
    <source>
        <dbReference type="EMBL" id="CAB3363455.1"/>
    </source>
</evidence>